<sequence>MRLLLLEDDHTLGEGLRDFLQHDGYLVDWCTTLAQARGLITEPYDAWLLDWNLPDGSALGWLRSLRAKGAKTPALVLTARDMLSDRIHGLDSGADDFLVKPFAPEELCARLRALSRRMTGGTPSKAFGAVEVLLADKEVRLHGQRVELTAREWAVLEALVLRAGRTVSASDLEALVLGLDSDLASNALQVHVFNLRSKLGKDVIQTVRGMGYRIPAPVSPPMALTASTG</sequence>
<proteinExistence type="predicted"/>
<dbReference type="Gene3D" id="3.40.50.2300">
    <property type="match status" value="1"/>
</dbReference>
<comment type="caution">
    <text evidence="6">The sequence shown here is derived from an EMBL/GenBank/DDBJ whole genome shotgun (WGS) entry which is preliminary data.</text>
</comment>
<evidence type="ECO:0000259" key="4">
    <source>
        <dbReference type="PROSITE" id="PS50110"/>
    </source>
</evidence>
<dbReference type="RefSeq" id="WP_055395915.1">
    <property type="nucleotide sequence ID" value="NZ_JAMXAX010000092.1"/>
</dbReference>
<gene>
    <name evidence="6" type="ORF">ACFOW3_29220</name>
</gene>
<dbReference type="Proteomes" id="UP001595693">
    <property type="component" value="Unassembled WGS sequence"/>
</dbReference>
<dbReference type="PROSITE" id="PS51755">
    <property type="entry name" value="OMPR_PHOB"/>
    <property type="match status" value="1"/>
</dbReference>
<dbReference type="InterPro" id="IPR011006">
    <property type="entry name" value="CheY-like_superfamily"/>
</dbReference>
<dbReference type="CDD" id="cd17624">
    <property type="entry name" value="REC_OmpR_PmrA-like"/>
    <property type="match status" value="1"/>
</dbReference>
<organism evidence="6 7">
    <name type="scientific">Acidovorax facilis</name>
    <dbReference type="NCBI Taxonomy" id="12917"/>
    <lineage>
        <taxon>Bacteria</taxon>
        <taxon>Pseudomonadati</taxon>
        <taxon>Pseudomonadota</taxon>
        <taxon>Betaproteobacteria</taxon>
        <taxon>Burkholderiales</taxon>
        <taxon>Comamonadaceae</taxon>
        <taxon>Acidovorax</taxon>
    </lineage>
</organism>
<feature type="domain" description="Response regulatory" evidence="4">
    <location>
        <begin position="2"/>
        <end position="115"/>
    </location>
</feature>
<evidence type="ECO:0000256" key="3">
    <source>
        <dbReference type="PROSITE-ProRule" id="PRU01091"/>
    </source>
</evidence>
<dbReference type="CDD" id="cd00383">
    <property type="entry name" value="trans_reg_C"/>
    <property type="match status" value="1"/>
</dbReference>
<feature type="modified residue" description="4-aspartylphosphate" evidence="2">
    <location>
        <position position="50"/>
    </location>
</feature>
<dbReference type="SMART" id="SM00448">
    <property type="entry name" value="REC"/>
    <property type="match status" value="1"/>
</dbReference>
<keyword evidence="1 3" id="KW-0238">DNA-binding</keyword>
<dbReference type="PROSITE" id="PS50110">
    <property type="entry name" value="RESPONSE_REGULATORY"/>
    <property type="match status" value="1"/>
</dbReference>
<evidence type="ECO:0000256" key="2">
    <source>
        <dbReference type="PROSITE-ProRule" id="PRU00169"/>
    </source>
</evidence>
<dbReference type="InterPro" id="IPR036388">
    <property type="entry name" value="WH-like_DNA-bd_sf"/>
</dbReference>
<dbReference type="InterPro" id="IPR001867">
    <property type="entry name" value="OmpR/PhoB-type_DNA-bd"/>
</dbReference>
<dbReference type="InterPro" id="IPR039420">
    <property type="entry name" value="WalR-like"/>
</dbReference>
<dbReference type="InterPro" id="IPR016032">
    <property type="entry name" value="Sig_transdc_resp-reg_C-effctor"/>
</dbReference>
<accession>A0ABV8DJP8</accession>
<dbReference type="Pfam" id="PF00486">
    <property type="entry name" value="Trans_reg_C"/>
    <property type="match status" value="1"/>
</dbReference>
<evidence type="ECO:0000259" key="5">
    <source>
        <dbReference type="PROSITE" id="PS51755"/>
    </source>
</evidence>
<evidence type="ECO:0000313" key="7">
    <source>
        <dbReference type="Proteomes" id="UP001595693"/>
    </source>
</evidence>
<feature type="domain" description="OmpR/PhoB-type" evidence="5">
    <location>
        <begin position="122"/>
        <end position="216"/>
    </location>
</feature>
<keyword evidence="2" id="KW-0597">Phosphoprotein</keyword>
<name>A0ABV8DJP8_9BURK</name>
<dbReference type="EMBL" id="JBHSAJ010000185">
    <property type="protein sequence ID" value="MFC3938708.1"/>
    <property type="molecule type" value="Genomic_DNA"/>
</dbReference>
<dbReference type="Gene3D" id="6.10.250.690">
    <property type="match status" value="1"/>
</dbReference>
<dbReference type="Gene3D" id="1.10.10.10">
    <property type="entry name" value="Winged helix-like DNA-binding domain superfamily/Winged helix DNA-binding domain"/>
    <property type="match status" value="1"/>
</dbReference>
<evidence type="ECO:0000256" key="1">
    <source>
        <dbReference type="ARBA" id="ARBA00023125"/>
    </source>
</evidence>
<dbReference type="PANTHER" id="PTHR48111">
    <property type="entry name" value="REGULATOR OF RPOS"/>
    <property type="match status" value="1"/>
</dbReference>
<dbReference type="Pfam" id="PF00072">
    <property type="entry name" value="Response_reg"/>
    <property type="match status" value="1"/>
</dbReference>
<keyword evidence="7" id="KW-1185">Reference proteome</keyword>
<reference evidence="7" key="1">
    <citation type="journal article" date="2019" name="Int. J. Syst. Evol. Microbiol.">
        <title>The Global Catalogue of Microorganisms (GCM) 10K type strain sequencing project: providing services to taxonomists for standard genome sequencing and annotation.</title>
        <authorList>
            <consortium name="The Broad Institute Genomics Platform"/>
            <consortium name="The Broad Institute Genome Sequencing Center for Infectious Disease"/>
            <person name="Wu L."/>
            <person name="Ma J."/>
        </authorList>
    </citation>
    <scope>NUCLEOTIDE SEQUENCE [LARGE SCALE GENOMIC DNA]</scope>
    <source>
        <strain evidence="7">CCUG 2113</strain>
    </source>
</reference>
<dbReference type="SUPFAM" id="SSF52172">
    <property type="entry name" value="CheY-like"/>
    <property type="match status" value="1"/>
</dbReference>
<protein>
    <submittedName>
        <fullName evidence="6">Response regulator</fullName>
    </submittedName>
</protein>
<dbReference type="SMART" id="SM00862">
    <property type="entry name" value="Trans_reg_C"/>
    <property type="match status" value="1"/>
</dbReference>
<dbReference type="InterPro" id="IPR001789">
    <property type="entry name" value="Sig_transdc_resp-reg_receiver"/>
</dbReference>
<evidence type="ECO:0000313" key="6">
    <source>
        <dbReference type="EMBL" id="MFC3938708.1"/>
    </source>
</evidence>
<feature type="DNA-binding region" description="OmpR/PhoB-type" evidence="3">
    <location>
        <begin position="122"/>
        <end position="216"/>
    </location>
</feature>
<dbReference type="PANTHER" id="PTHR48111:SF36">
    <property type="entry name" value="TRANSCRIPTIONAL REGULATORY PROTEIN CUTR"/>
    <property type="match status" value="1"/>
</dbReference>
<dbReference type="SUPFAM" id="SSF46894">
    <property type="entry name" value="C-terminal effector domain of the bipartite response regulators"/>
    <property type="match status" value="1"/>
</dbReference>